<evidence type="ECO:0000313" key="3">
    <source>
        <dbReference type="Proteomes" id="UP000319296"/>
    </source>
</evidence>
<evidence type="ECO:0000313" key="2">
    <source>
        <dbReference type="EMBL" id="RZD17538.1"/>
    </source>
</evidence>
<reference evidence="2 3" key="1">
    <citation type="journal article" date="2019" name="ISME J.">
        <title>Insights into ecological role of a new deltaproteobacterial order Candidatus Acidulodesulfobacterales by metagenomics and metatranscriptomics.</title>
        <authorList>
            <person name="Tan S."/>
            <person name="Liu J."/>
            <person name="Fang Y."/>
            <person name="Hedlund B.P."/>
            <person name="Lian Z.H."/>
            <person name="Huang L.Y."/>
            <person name="Li J.T."/>
            <person name="Huang L.N."/>
            <person name="Li W.J."/>
            <person name="Jiang H.C."/>
            <person name="Dong H.L."/>
            <person name="Shu W.S."/>
        </authorList>
    </citation>
    <scope>NUCLEOTIDE SEQUENCE [LARGE SCALE GENOMIC DNA]</scope>
    <source>
        <strain evidence="2">AP1</strain>
    </source>
</reference>
<dbReference type="Proteomes" id="UP000319296">
    <property type="component" value="Unassembled WGS sequence"/>
</dbReference>
<comment type="caution">
    <text evidence="2">The sequence shown here is derived from an EMBL/GenBank/DDBJ whole genome shotgun (WGS) entry which is preliminary data.</text>
</comment>
<proteinExistence type="predicted"/>
<protein>
    <submittedName>
        <fullName evidence="2">Uncharacterized protein</fullName>
    </submittedName>
</protein>
<evidence type="ECO:0000256" key="1">
    <source>
        <dbReference type="SAM" id="Phobius"/>
    </source>
</evidence>
<keyword evidence="1" id="KW-1133">Transmembrane helix</keyword>
<gene>
    <name evidence="2" type="ORF">EVG15_10610</name>
</gene>
<dbReference type="AlphaFoldDB" id="A0A519BJT5"/>
<keyword evidence="1" id="KW-0812">Transmembrane</keyword>
<sequence length="248" mass="28238">MINFSTNDISDIAVLAGVTGAILGAFIAGGIQIYINSKNYKNNKISNIHAFKAEINAILEIIKLFNYQGVLKNFIETKEKFINDYKEIYEVPTKKSNTALPIADELNQKRELFPINNGLTPLMSFYIETNENIVFVKNTLKGSIGLLDETAGNIIIFYTYINSFLLSLSENQKNNNFVNSIYYNEINIEKIKLNLKSYYETYNIKGQVMQSIEGHKILLDLLNKITTIGNINIIELEEKLKQINKNKC</sequence>
<accession>A0A519BJT5</accession>
<dbReference type="EMBL" id="SGBB01000034">
    <property type="protein sequence ID" value="RZD17538.1"/>
    <property type="molecule type" value="Genomic_DNA"/>
</dbReference>
<keyword evidence="1" id="KW-0472">Membrane</keyword>
<feature type="transmembrane region" description="Helical" evidence="1">
    <location>
        <begin position="12"/>
        <end position="35"/>
    </location>
</feature>
<organism evidence="2 3">
    <name type="scientific">Candidatus Acididesulfobacter diazotrophicus</name>
    <dbReference type="NCBI Taxonomy" id="2597226"/>
    <lineage>
        <taxon>Bacteria</taxon>
        <taxon>Deltaproteobacteria</taxon>
        <taxon>Candidatus Acidulodesulfobacterales</taxon>
        <taxon>Candidatus Acididesulfobacter</taxon>
    </lineage>
</organism>
<name>A0A519BJT5_9DELT</name>